<sequence length="85" mass="8547">VTQQNAAMVEQATAAAQALSGETDELAQMAGRFHTGASGGGEQPGRAAARPAPRPAGTRVVQMRTAGRGGAAPAVAANEDGWEEF</sequence>
<feature type="non-terminal residue" evidence="2">
    <location>
        <position position="1"/>
    </location>
</feature>
<feature type="region of interest" description="Disordered" evidence="1">
    <location>
        <begin position="29"/>
        <end position="85"/>
    </location>
</feature>
<evidence type="ECO:0000313" key="2">
    <source>
        <dbReference type="EMBL" id="MFD2238180.1"/>
    </source>
</evidence>
<evidence type="ECO:0000313" key="3">
    <source>
        <dbReference type="Proteomes" id="UP001597371"/>
    </source>
</evidence>
<dbReference type="EMBL" id="JBHUIJ010000014">
    <property type="protein sequence ID" value="MFD2238180.1"/>
    <property type="molecule type" value="Genomic_DNA"/>
</dbReference>
<reference evidence="3" key="1">
    <citation type="journal article" date="2019" name="Int. J. Syst. Evol. Microbiol.">
        <title>The Global Catalogue of Microorganisms (GCM) 10K type strain sequencing project: providing services to taxonomists for standard genome sequencing and annotation.</title>
        <authorList>
            <consortium name="The Broad Institute Genomics Platform"/>
            <consortium name="The Broad Institute Genome Sequencing Center for Infectious Disease"/>
            <person name="Wu L."/>
            <person name="Ma J."/>
        </authorList>
    </citation>
    <scope>NUCLEOTIDE SEQUENCE [LARGE SCALE GENOMIC DNA]</scope>
    <source>
        <strain evidence="3">ZS-35-S2</strain>
    </source>
</reference>
<keyword evidence="3" id="KW-1185">Reference proteome</keyword>
<accession>A0ABW5CPH5</accession>
<gene>
    <name evidence="2" type="ORF">ACFSKQ_12015</name>
</gene>
<organism evidence="2 3">
    <name type="scientific">Aureimonas populi</name>
    <dbReference type="NCBI Taxonomy" id="1701758"/>
    <lineage>
        <taxon>Bacteria</taxon>
        <taxon>Pseudomonadati</taxon>
        <taxon>Pseudomonadota</taxon>
        <taxon>Alphaproteobacteria</taxon>
        <taxon>Hyphomicrobiales</taxon>
        <taxon>Aurantimonadaceae</taxon>
        <taxon>Aureimonas</taxon>
    </lineage>
</organism>
<protein>
    <submittedName>
        <fullName evidence="2">Methyl-accepting chemotaxis protein</fullName>
    </submittedName>
</protein>
<name>A0ABW5CPH5_9HYPH</name>
<proteinExistence type="predicted"/>
<dbReference type="Proteomes" id="UP001597371">
    <property type="component" value="Unassembled WGS sequence"/>
</dbReference>
<feature type="compositionally biased region" description="Low complexity" evidence="1">
    <location>
        <begin position="44"/>
        <end position="59"/>
    </location>
</feature>
<comment type="caution">
    <text evidence="2">The sequence shown here is derived from an EMBL/GenBank/DDBJ whole genome shotgun (WGS) entry which is preliminary data.</text>
</comment>
<evidence type="ECO:0000256" key="1">
    <source>
        <dbReference type="SAM" id="MobiDB-lite"/>
    </source>
</evidence>